<dbReference type="EMBL" id="NRRY01000003">
    <property type="protein sequence ID" value="MBK1617431.1"/>
    <property type="molecule type" value="Genomic_DNA"/>
</dbReference>
<gene>
    <name evidence="3" type="ORF">CKO42_02955</name>
</gene>
<feature type="domain" description="Glycosyltransferase subfamily 4-like N-terminal" evidence="2">
    <location>
        <begin position="16"/>
        <end position="183"/>
    </location>
</feature>
<dbReference type="PANTHER" id="PTHR45947">
    <property type="entry name" value="SULFOQUINOVOSYL TRANSFERASE SQD2"/>
    <property type="match status" value="1"/>
</dbReference>
<evidence type="ECO:0000259" key="1">
    <source>
        <dbReference type="Pfam" id="PF00534"/>
    </source>
</evidence>
<reference evidence="3 4" key="1">
    <citation type="journal article" date="2020" name="Microorganisms">
        <title>Osmotic Adaptation and Compatible Solute Biosynthesis of Phototrophic Bacteria as Revealed from Genome Analyses.</title>
        <authorList>
            <person name="Imhoff J.F."/>
            <person name="Rahn T."/>
            <person name="Kunzel S."/>
            <person name="Keller A."/>
            <person name="Neulinger S.C."/>
        </authorList>
    </citation>
    <scope>NUCLEOTIDE SEQUENCE [LARGE SCALE GENOMIC DNA]</scope>
    <source>
        <strain evidence="3 4">DSM 25653</strain>
    </source>
</reference>
<dbReference type="AlphaFoldDB" id="A0A9X1B398"/>
<comment type="caution">
    <text evidence="3">The sequence shown here is derived from an EMBL/GenBank/DDBJ whole genome shotgun (WGS) entry which is preliminary data.</text>
</comment>
<dbReference type="InterPro" id="IPR028098">
    <property type="entry name" value="Glyco_trans_4-like_N"/>
</dbReference>
<organism evidence="3 4">
    <name type="scientific">Lamprobacter modestohalophilus</name>
    <dbReference type="NCBI Taxonomy" id="1064514"/>
    <lineage>
        <taxon>Bacteria</taxon>
        <taxon>Pseudomonadati</taxon>
        <taxon>Pseudomonadota</taxon>
        <taxon>Gammaproteobacteria</taxon>
        <taxon>Chromatiales</taxon>
        <taxon>Chromatiaceae</taxon>
        <taxon>Lamprobacter</taxon>
    </lineage>
</organism>
<dbReference type="RefSeq" id="WP_200238496.1">
    <property type="nucleotide sequence ID" value="NZ_NRRY01000003.1"/>
</dbReference>
<dbReference type="CDD" id="cd03801">
    <property type="entry name" value="GT4_PimA-like"/>
    <property type="match status" value="1"/>
</dbReference>
<dbReference type="GO" id="GO:0016758">
    <property type="term" value="F:hexosyltransferase activity"/>
    <property type="evidence" value="ECO:0007669"/>
    <property type="project" value="TreeGrafter"/>
</dbReference>
<dbReference type="InterPro" id="IPR050194">
    <property type="entry name" value="Glycosyltransferase_grp1"/>
</dbReference>
<proteinExistence type="predicted"/>
<dbReference type="SUPFAM" id="SSF53756">
    <property type="entry name" value="UDP-Glycosyltransferase/glycogen phosphorylase"/>
    <property type="match status" value="1"/>
</dbReference>
<dbReference type="InterPro" id="IPR001296">
    <property type="entry name" value="Glyco_trans_1"/>
</dbReference>
<evidence type="ECO:0000259" key="2">
    <source>
        <dbReference type="Pfam" id="PF13439"/>
    </source>
</evidence>
<feature type="domain" description="Glycosyl transferase family 1" evidence="1">
    <location>
        <begin position="196"/>
        <end position="347"/>
    </location>
</feature>
<dbReference type="Pfam" id="PF13439">
    <property type="entry name" value="Glyco_transf_4"/>
    <property type="match status" value="1"/>
</dbReference>
<accession>A0A9X1B398</accession>
<dbReference type="Pfam" id="PF00534">
    <property type="entry name" value="Glycos_transf_1"/>
    <property type="match status" value="1"/>
</dbReference>
<name>A0A9X1B398_9GAMM</name>
<dbReference type="PANTHER" id="PTHR45947:SF3">
    <property type="entry name" value="SULFOQUINOVOSYL TRANSFERASE SQD2"/>
    <property type="match status" value="1"/>
</dbReference>
<dbReference type="Gene3D" id="3.40.50.2000">
    <property type="entry name" value="Glycogen Phosphorylase B"/>
    <property type="match status" value="2"/>
</dbReference>
<protein>
    <submittedName>
        <fullName evidence="3">Glycosyl transferase family 1</fullName>
    </submittedName>
</protein>
<evidence type="ECO:0000313" key="4">
    <source>
        <dbReference type="Proteomes" id="UP001138768"/>
    </source>
</evidence>
<sequence>MKKTLLLTENFPPKQGGSSRWFWELYSRLPTNKVLVIANNTKGGREWDAIHSILIERLPLSSTEWGLKSLTGLAFYIRSTWALFKIIKARNIEEVHCGRVIPEGVIARILNLVTTIRYRCYVHGEDVESAATSREQSLLVREVCRKALSLICNSQNTINLVEKLGYSDSDKCYLLHPGVDLERFVPAPTDIDIQERLGWSQKRVLLTVGRLQRRKGQDFLIKAMPSLLKRFPDLFYAIVGQGDCYDELQDLIDSNDLSENVKIYPKMSDEQLVQCYQQCDLVILPNRTIGNDIEGFGMVLVEAQACGKPVIAGRSGGTAETMIVGETGFLIDCTSPDRLVDELLPLLGLQPLIPDQNAPREHVLQHFSWVRHVEKARGHFSQ</sequence>
<evidence type="ECO:0000313" key="3">
    <source>
        <dbReference type="EMBL" id="MBK1617431.1"/>
    </source>
</evidence>
<keyword evidence="4" id="KW-1185">Reference proteome</keyword>
<dbReference type="Proteomes" id="UP001138768">
    <property type="component" value="Unassembled WGS sequence"/>
</dbReference>
<keyword evidence="3" id="KW-0808">Transferase</keyword>